<feature type="transmembrane region" description="Helical" evidence="2">
    <location>
        <begin position="179"/>
        <end position="199"/>
    </location>
</feature>
<dbReference type="OrthoDB" id="9808556at2"/>
<dbReference type="RefSeq" id="WP_073050954.1">
    <property type="nucleotide sequence ID" value="NZ_FQZL01000047.1"/>
</dbReference>
<feature type="transmembrane region" description="Helical" evidence="2">
    <location>
        <begin position="34"/>
        <end position="55"/>
    </location>
</feature>
<dbReference type="PANTHER" id="PTHR22911:SF137">
    <property type="entry name" value="SOLUTE CARRIER FAMILY 35 MEMBER G2-RELATED"/>
    <property type="match status" value="1"/>
</dbReference>
<evidence type="ECO:0000313" key="4">
    <source>
        <dbReference type="EMBL" id="SHJ85664.1"/>
    </source>
</evidence>
<protein>
    <submittedName>
        <fullName evidence="4">EamA domain-containing membrane protein RarD</fullName>
    </submittedName>
</protein>
<dbReference type="SUPFAM" id="SSF103481">
    <property type="entry name" value="Multidrug resistance efflux transporter EmrE"/>
    <property type="match status" value="2"/>
</dbReference>
<dbReference type="InterPro" id="IPR037185">
    <property type="entry name" value="EmrE-like"/>
</dbReference>
<feature type="transmembrane region" description="Helical" evidence="2">
    <location>
        <begin position="267"/>
        <end position="285"/>
    </location>
</feature>
<evidence type="ECO:0000256" key="2">
    <source>
        <dbReference type="SAM" id="Phobius"/>
    </source>
</evidence>
<dbReference type="PANTHER" id="PTHR22911">
    <property type="entry name" value="ACYL-MALONYL CONDENSING ENZYME-RELATED"/>
    <property type="match status" value="1"/>
</dbReference>
<comment type="similarity">
    <text evidence="1">Belongs to the EamA transporter family.</text>
</comment>
<feature type="transmembrane region" description="Helical" evidence="2">
    <location>
        <begin position="211"/>
        <end position="230"/>
    </location>
</feature>
<evidence type="ECO:0000259" key="3">
    <source>
        <dbReference type="Pfam" id="PF00892"/>
    </source>
</evidence>
<sequence length="304" mass="33203">MIRKKGIIYTITSSVAFGILPIFVMLAYDAGMSVSTMLFLTALVATITLYVYLKINRIPFTINLKQVRILTIIAVFGNFATSLFLYLAYERIGVGITTAIHFSYPAIVTALAVIFYREKLNFKKAISLLISIMGICILSFEPKMNLNVLGIIFAILSAFSFSSYIFGFANIEVKKLNSVVSIFYMCSISSIFGLVYGLIQQDQFMIMSKSGFGYVFIISVFLTALPFVLLSKGVGILGSITAAIISTSEPIIGIALGVIILNETITTFTVTGSVLVIISVLVTAFSTSNENDESDVFIDNQAIK</sequence>
<evidence type="ECO:0000256" key="1">
    <source>
        <dbReference type="ARBA" id="ARBA00007362"/>
    </source>
</evidence>
<proteinExistence type="inferred from homology"/>
<feature type="domain" description="EamA" evidence="3">
    <location>
        <begin position="149"/>
        <end position="283"/>
    </location>
</feature>
<dbReference type="STRING" id="1121476.SAMN02745751_03551"/>
<feature type="domain" description="EamA" evidence="3">
    <location>
        <begin position="5"/>
        <end position="139"/>
    </location>
</feature>
<dbReference type="EMBL" id="FQZL01000047">
    <property type="protein sequence ID" value="SHJ85664.1"/>
    <property type="molecule type" value="Genomic_DNA"/>
</dbReference>
<feature type="transmembrane region" description="Helical" evidence="2">
    <location>
        <begin position="146"/>
        <end position="167"/>
    </location>
</feature>
<feature type="transmembrane region" description="Helical" evidence="2">
    <location>
        <begin position="237"/>
        <end position="261"/>
    </location>
</feature>
<dbReference type="Proteomes" id="UP000184052">
    <property type="component" value="Unassembled WGS sequence"/>
</dbReference>
<keyword evidence="2" id="KW-0472">Membrane</keyword>
<feature type="transmembrane region" description="Helical" evidence="2">
    <location>
        <begin position="95"/>
        <end position="115"/>
    </location>
</feature>
<gene>
    <name evidence="4" type="ORF">SAMN02745751_03551</name>
</gene>
<evidence type="ECO:0000313" key="5">
    <source>
        <dbReference type="Proteomes" id="UP000184052"/>
    </source>
</evidence>
<keyword evidence="2" id="KW-1133">Transmembrane helix</keyword>
<accession>A0A1M6MQE6</accession>
<dbReference type="GO" id="GO:0016020">
    <property type="term" value="C:membrane"/>
    <property type="evidence" value="ECO:0007669"/>
    <property type="project" value="InterPro"/>
</dbReference>
<keyword evidence="5" id="KW-1185">Reference proteome</keyword>
<dbReference type="Gene3D" id="1.10.3730.20">
    <property type="match status" value="1"/>
</dbReference>
<keyword evidence="2" id="KW-0812">Transmembrane</keyword>
<dbReference type="Pfam" id="PF00892">
    <property type="entry name" value="EamA"/>
    <property type="match status" value="2"/>
</dbReference>
<organism evidence="4 5">
    <name type="scientific">Dethiosulfatibacter aminovorans DSM 17477</name>
    <dbReference type="NCBI Taxonomy" id="1121476"/>
    <lineage>
        <taxon>Bacteria</taxon>
        <taxon>Bacillati</taxon>
        <taxon>Bacillota</taxon>
        <taxon>Tissierellia</taxon>
        <taxon>Dethiosulfatibacter</taxon>
    </lineage>
</organism>
<name>A0A1M6MQE6_9FIRM</name>
<reference evidence="4 5" key="1">
    <citation type="submission" date="2016-11" db="EMBL/GenBank/DDBJ databases">
        <authorList>
            <person name="Jaros S."/>
            <person name="Januszkiewicz K."/>
            <person name="Wedrychowicz H."/>
        </authorList>
    </citation>
    <scope>NUCLEOTIDE SEQUENCE [LARGE SCALE GENOMIC DNA]</scope>
    <source>
        <strain evidence="4 5">DSM 17477</strain>
    </source>
</reference>
<dbReference type="InterPro" id="IPR000620">
    <property type="entry name" value="EamA_dom"/>
</dbReference>
<feature type="transmembrane region" description="Helical" evidence="2">
    <location>
        <begin position="7"/>
        <end position="28"/>
    </location>
</feature>
<dbReference type="AlphaFoldDB" id="A0A1M6MQE6"/>
<feature type="transmembrane region" description="Helical" evidence="2">
    <location>
        <begin position="67"/>
        <end position="89"/>
    </location>
</feature>